<dbReference type="AlphaFoldDB" id="A0A915NDP4"/>
<reference evidence="3" key="1">
    <citation type="submission" date="2022-11" db="UniProtKB">
        <authorList>
            <consortium name="WormBaseParasite"/>
        </authorList>
    </citation>
    <scope>IDENTIFICATION</scope>
</reference>
<organism evidence="2 3">
    <name type="scientific">Meloidogyne javanica</name>
    <name type="common">Root-knot nematode worm</name>
    <dbReference type="NCBI Taxonomy" id="6303"/>
    <lineage>
        <taxon>Eukaryota</taxon>
        <taxon>Metazoa</taxon>
        <taxon>Ecdysozoa</taxon>
        <taxon>Nematoda</taxon>
        <taxon>Chromadorea</taxon>
        <taxon>Rhabditida</taxon>
        <taxon>Tylenchina</taxon>
        <taxon>Tylenchomorpha</taxon>
        <taxon>Tylenchoidea</taxon>
        <taxon>Meloidogynidae</taxon>
        <taxon>Meloidogyninae</taxon>
        <taxon>Meloidogyne</taxon>
        <taxon>Meloidogyne incognita group</taxon>
    </lineage>
</organism>
<sequence length="83" mass="10454">MKSYRSNTDYNTRLDRVIKACVQDDPSRRTTMEEITQFLSGEIEYFEYELREMERLENQRLEEQRRKEKRRRNRRNRFFCGFC</sequence>
<name>A0A915NDP4_MELJA</name>
<keyword evidence="2" id="KW-1185">Reference proteome</keyword>
<evidence type="ECO:0000256" key="1">
    <source>
        <dbReference type="SAM" id="Coils"/>
    </source>
</evidence>
<evidence type="ECO:0000313" key="2">
    <source>
        <dbReference type="Proteomes" id="UP000887561"/>
    </source>
</evidence>
<evidence type="ECO:0000313" key="3">
    <source>
        <dbReference type="WBParaSite" id="scaffold9266_cov198.g13785"/>
    </source>
</evidence>
<dbReference type="Gene3D" id="1.10.510.10">
    <property type="entry name" value="Transferase(Phosphotransferase) domain 1"/>
    <property type="match status" value="1"/>
</dbReference>
<proteinExistence type="predicted"/>
<accession>A0A915NDP4</accession>
<feature type="coiled-coil region" evidence="1">
    <location>
        <begin position="46"/>
        <end position="73"/>
    </location>
</feature>
<keyword evidence="1" id="KW-0175">Coiled coil</keyword>
<dbReference type="Proteomes" id="UP000887561">
    <property type="component" value="Unplaced"/>
</dbReference>
<dbReference type="WBParaSite" id="scaffold9266_cov198.g13785">
    <property type="protein sequence ID" value="scaffold9266_cov198.g13785"/>
    <property type="gene ID" value="scaffold9266_cov198.g13785"/>
</dbReference>
<protein>
    <submittedName>
        <fullName evidence="3">Uncharacterized protein</fullName>
    </submittedName>
</protein>